<keyword evidence="1" id="KW-0732">Signal</keyword>
<gene>
    <name evidence="2" type="ORF">BN14_08563</name>
</gene>
<feature type="signal peptide" evidence="1">
    <location>
        <begin position="1"/>
        <end position="18"/>
    </location>
</feature>
<sequence>MMFFISLAVLSLAAAALGAPFEKRQTILNGGVYYCTEPGFLGVCARTPPISEGCHNFDATFNNRLNSFRPEPQNYVSSNLIVKAYIQEVGYLAMEVLADLSTYNFNNTASSYQCKSS</sequence>
<organism evidence="2 3">
    <name type="scientific">Thanatephorus cucumeris (strain AG1-IB / isolate 7/3/14)</name>
    <name type="common">Lettuce bottom rot fungus</name>
    <name type="synonym">Rhizoctonia solani</name>
    <dbReference type="NCBI Taxonomy" id="1108050"/>
    <lineage>
        <taxon>Eukaryota</taxon>
        <taxon>Fungi</taxon>
        <taxon>Dikarya</taxon>
        <taxon>Basidiomycota</taxon>
        <taxon>Agaricomycotina</taxon>
        <taxon>Agaricomycetes</taxon>
        <taxon>Cantharellales</taxon>
        <taxon>Ceratobasidiaceae</taxon>
        <taxon>Rhizoctonia</taxon>
        <taxon>Rhizoctonia solani AG-1</taxon>
    </lineage>
</organism>
<dbReference type="Proteomes" id="UP000012065">
    <property type="component" value="Unassembled WGS sequence"/>
</dbReference>
<reference evidence="2 3" key="1">
    <citation type="journal article" date="2013" name="J. Biotechnol.">
        <title>Establishment and interpretation of the genome sequence of the phytopathogenic fungus Rhizoctonia solani AG1-IB isolate 7/3/14.</title>
        <authorList>
            <person name="Wibberg D.W."/>
            <person name="Jelonek L.J."/>
            <person name="Rupp O.R."/>
            <person name="Hennig M.H."/>
            <person name="Eikmeyer F.E."/>
            <person name="Goesmann A.G."/>
            <person name="Hartmann A.H."/>
            <person name="Borriss R.B."/>
            <person name="Grosch R.G."/>
            <person name="Puehler A.P."/>
            <person name="Schlueter A.S."/>
        </authorList>
    </citation>
    <scope>NUCLEOTIDE SEQUENCE [LARGE SCALE GENOMIC DNA]</scope>
    <source>
        <strain evidence="3">AG1-IB / isolate 7/3/14</strain>
    </source>
</reference>
<comment type="caution">
    <text evidence="2">The sequence shown here is derived from an EMBL/GenBank/DDBJ whole genome shotgun (WGS) entry which is preliminary data.</text>
</comment>
<evidence type="ECO:0000256" key="1">
    <source>
        <dbReference type="SAM" id="SignalP"/>
    </source>
</evidence>
<proteinExistence type="predicted"/>
<feature type="chain" id="PRO_5004063878" evidence="1">
    <location>
        <begin position="19"/>
        <end position="117"/>
    </location>
</feature>
<name>M5C559_THACB</name>
<dbReference type="AlphaFoldDB" id="M5C559"/>
<evidence type="ECO:0000313" key="3">
    <source>
        <dbReference type="Proteomes" id="UP000012065"/>
    </source>
</evidence>
<dbReference type="HOGENOM" id="CLU_2086438_0_0_1"/>
<accession>M5C559</accession>
<protein>
    <submittedName>
        <fullName evidence="2">Uncharacterized protein</fullName>
    </submittedName>
</protein>
<evidence type="ECO:0000313" key="2">
    <source>
        <dbReference type="EMBL" id="CCO34464.1"/>
    </source>
</evidence>
<dbReference type="EMBL" id="CAOJ01013147">
    <property type="protein sequence ID" value="CCO34464.1"/>
    <property type="molecule type" value="Genomic_DNA"/>
</dbReference>